<comment type="cofactor">
    <cofactor evidence="1">
        <name>FMN</name>
        <dbReference type="ChEBI" id="CHEBI:58210"/>
    </cofactor>
</comment>
<sequence length="397" mass="44735">MTNPTIQASNLFKPIKVGNVILKHRIAHLPTTRNRADPINHIPTNLQKQYYSDRAKSGGLLVTEATIATLKLGFYPNVPGIYTEKQAIGWKEIVDEVHKQGAKIAIQLWGLGRVASPALLKKHNLAFVAPSVVYEHEKSEKEAKESGNLLQALTLEEIKDLVENEYPNAVKLALDVAGFDFVEFHFANGYIASQFLNPSINKRTDKYGGPIENRARFLFDVLDNCFKIADPKQLAIRISPGNVFQEPIVSPNYKEDYEYIAKKLQERADAGKELAFVDVTDGAVDTETVSDRANISYILNNWKGIVLLGGSYTYDKDDNWKHIVHDTNADERTLVGFGRYFIANPDLPERIKQNQELNDYARNTFYTPYNYGYNTYPFYGEKVDADPNAKVLGTPLV</sequence>
<dbReference type="InterPro" id="IPR045247">
    <property type="entry name" value="Oye-like"/>
</dbReference>
<dbReference type="GeneID" id="73377995"/>
<protein>
    <recommendedName>
        <fullName evidence="4">NADH:flavin oxidoreductase/NADH oxidase N-terminal domain-containing protein</fullName>
    </recommendedName>
</protein>
<dbReference type="GO" id="GO:0003959">
    <property type="term" value="F:NADPH dehydrogenase activity"/>
    <property type="evidence" value="ECO:0007669"/>
    <property type="project" value="TreeGrafter"/>
</dbReference>
<dbReference type="InterPro" id="IPR001155">
    <property type="entry name" value="OxRdtase_FMN_N"/>
</dbReference>
<dbReference type="SUPFAM" id="SSF51395">
    <property type="entry name" value="FMN-linked oxidoreductases"/>
    <property type="match status" value="1"/>
</dbReference>
<dbReference type="Proteomes" id="UP001202479">
    <property type="component" value="Unassembled WGS sequence"/>
</dbReference>
<feature type="domain" description="NADH:flavin oxidoreductase/NADH oxidase N-terminal" evidence="4">
    <location>
        <begin position="10"/>
        <end position="358"/>
    </location>
</feature>
<evidence type="ECO:0000313" key="6">
    <source>
        <dbReference type="Proteomes" id="UP001202479"/>
    </source>
</evidence>
<keyword evidence="3" id="KW-0285">Flavoprotein</keyword>
<dbReference type="RefSeq" id="XP_049182518.1">
    <property type="nucleotide sequence ID" value="XM_049325130.1"/>
</dbReference>
<evidence type="ECO:0000256" key="2">
    <source>
        <dbReference type="ARBA" id="ARBA00005979"/>
    </source>
</evidence>
<name>A0AAI9X011_9ASCO</name>
<dbReference type="AlphaFoldDB" id="A0AAI9X011"/>
<organism evidence="5 6">
    <name type="scientific">Candida oxycetoniae</name>
    <dbReference type="NCBI Taxonomy" id="497107"/>
    <lineage>
        <taxon>Eukaryota</taxon>
        <taxon>Fungi</taxon>
        <taxon>Dikarya</taxon>
        <taxon>Ascomycota</taxon>
        <taxon>Saccharomycotina</taxon>
        <taxon>Pichiomycetes</taxon>
        <taxon>Debaryomycetaceae</taxon>
        <taxon>Candida/Lodderomyces clade</taxon>
        <taxon>Candida</taxon>
    </lineage>
</organism>
<gene>
    <name evidence="5" type="ORF">KGF56_000378</name>
</gene>
<dbReference type="InterPro" id="IPR013785">
    <property type="entry name" value="Aldolase_TIM"/>
</dbReference>
<dbReference type="Gene3D" id="3.20.20.70">
    <property type="entry name" value="Aldolase class I"/>
    <property type="match status" value="1"/>
</dbReference>
<dbReference type="PANTHER" id="PTHR22893:SF91">
    <property type="entry name" value="NADPH DEHYDROGENASE 2-RELATED"/>
    <property type="match status" value="1"/>
</dbReference>
<evidence type="ECO:0000256" key="3">
    <source>
        <dbReference type="ARBA" id="ARBA00022643"/>
    </source>
</evidence>
<comment type="caution">
    <text evidence="5">The sequence shown here is derived from an EMBL/GenBank/DDBJ whole genome shotgun (WGS) entry which is preliminary data.</text>
</comment>
<dbReference type="Pfam" id="PF00724">
    <property type="entry name" value="Oxidored_FMN"/>
    <property type="match status" value="1"/>
</dbReference>
<keyword evidence="3" id="KW-0288">FMN</keyword>
<proteinExistence type="inferred from homology"/>
<evidence type="ECO:0000259" key="4">
    <source>
        <dbReference type="Pfam" id="PF00724"/>
    </source>
</evidence>
<accession>A0AAI9X011</accession>
<dbReference type="PANTHER" id="PTHR22893">
    <property type="entry name" value="NADH OXIDOREDUCTASE-RELATED"/>
    <property type="match status" value="1"/>
</dbReference>
<evidence type="ECO:0000313" key="5">
    <source>
        <dbReference type="EMBL" id="KAI3406773.1"/>
    </source>
</evidence>
<reference evidence="5" key="1">
    <citation type="journal article" date="2022" name="DNA Res.">
        <title>Genome analysis of five recently described species of the CUG-Ser clade uncovers Candida theae as a new hybrid lineage with pathogenic potential in the Candida parapsilosis species complex.</title>
        <authorList>
            <person name="Mixao V."/>
            <person name="Del Olmo V."/>
            <person name="Hegedusova E."/>
            <person name="Saus E."/>
            <person name="Pryszcz L."/>
            <person name="Cillingova A."/>
            <person name="Nosek J."/>
            <person name="Gabaldon T."/>
        </authorList>
    </citation>
    <scope>NUCLEOTIDE SEQUENCE</scope>
    <source>
        <strain evidence="5">CBS 10844</strain>
    </source>
</reference>
<comment type="similarity">
    <text evidence="2">Belongs to the NADH:flavin oxidoreductase/NADH oxidase family.</text>
</comment>
<dbReference type="EMBL" id="JAHUZD010000021">
    <property type="protein sequence ID" value="KAI3406773.1"/>
    <property type="molecule type" value="Genomic_DNA"/>
</dbReference>
<evidence type="ECO:0000256" key="1">
    <source>
        <dbReference type="ARBA" id="ARBA00001917"/>
    </source>
</evidence>
<dbReference type="GO" id="GO:0010181">
    <property type="term" value="F:FMN binding"/>
    <property type="evidence" value="ECO:0007669"/>
    <property type="project" value="InterPro"/>
</dbReference>
<keyword evidence="6" id="KW-1185">Reference proteome</keyword>